<dbReference type="GO" id="GO:0008270">
    <property type="term" value="F:zinc ion binding"/>
    <property type="evidence" value="ECO:0007669"/>
    <property type="project" value="UniProtKB-KW"/>
</dbReference>
<evidence type="ECO:0000256" key="1">
    <source>
        <dbReference type="PROSITE-ProRule" id="PRU00175"/>
    </source>
</evidence>
<keyword evidence="5" id="KW-1185">Reference proteome</keyword>
<keyword evidence="1" id="KW-0863">Zinc-finger</keyword>
<gene>
    <name evidence="4" type="ORF">N7460_003417</name>
</gene>
<reference evidence="4" key="2">
    <citation type="submission" date="2023-01" db="EMBL/GenBank/DDBJ databases">
        <authorList>
            <person name="Petersen C."/>
        </authorList>
    </citation>
    <scope>NUCLEOTIDE SEQUENCE</scope>
    <source>
        <strain evidence="4">IBT 15450</strain>
    </source>
</reference>
<feature type="compositionally biased region" description="Basic residues" evidence="2">
    <location>
        <begin position="733"/>
        <end position="742"/>
    </location>
</feature>
<feature type="compositionally biased region" description="Basic and acidic residues" evidence="2">
    <location>
        <begin position="743"/>
        <end position="752"/>
    </location>
</feature>
<name>A0AAD6IMA4_PENCN</name>
<feature type="compositionally biased region" description="Basic residues" evidence="2">
    <location>
        <begin position="551"/>
        <end position="561"/>
    </location>
</feature>
<evidence type="ECO:0000313" key="5">
    <source>
        <dbReference type="Proteomes" id="UP001219568"/>
    </source>
</evidence>
<dbReference type="Proteomes" id="UP001219568">
    <property type="component" value="Unassembled WGS sequence"/>
</dbReference>
<keyword evidence="1" id="KW-0479">Metal-binding</keyword>
<evidence type="ECO:0000256" key="2">
    <source>
        <dbReference type="SAM" id="MobiDB-lite"/>
    </source>
</evidence>
<dbReference type="CDD" id="cd16620">
    <property type="entry name" value="vRING-HC-C4C4_RBBP6"/>
    <property type="match status" value="1"/>
</dbReference>
<comment type="caution">
    <text evidence="4">The sequence shown here is derived from an EMBL/GenBank/DDBJ whole genome shotgun (WGS) entry which is preliminary data.</text>
</comment>
<feature type="compositionally biased region" description="Basic and acidic residues" evidence="2">
    <location>
        <begin position="471"/>
        <end position="509"/>
    </location>
</feature>
<feature type="compositionally biased region" description="Basic and acidic residues" evidence="2">
    <location>
        <begin position="574"/>
        <end position="585"/>
    </location>
</feature>
<feature type="compositionally biased region" description="Basic residues" evidence="2">
    <location>
        <begin position="528"/>
        <end position="540"/>
    </location>
</feature>
<feature type="compositionally biased region" description="Basic and acidic residues" evidence="2">
    <location>
        <begin position="595"/>
        <end position="663"/>
    </location>
</feature>
<dbReference type="EMBL" id="JAQJZL010000002">
    <property type="protein sequence ID" value="KAJ6052883.1"/>
    <property type="molecule type" value="Genomic_DNA"/>
</dbReference>
<feature type="compositionally biased region" description="Polar residues" evidence="2">
    <location>
        <begin position="363"/>
        <end position="385"/>
    </location>
</feature>
<dbReference type="InterPro" id="IPR001841">
    <property type="entry name" value="Znf_RING"/>
</dbReference>
<feature type="compositionally biased region" description="Basic and acidic residues" evidence="2">
    <location>
        <begin position="706"/>
        <end position="731"/>
    </location>
</feature>
<organism evidence="4 5">
    <name type="scientific">Penicillium canescens</name>
    <dbReference type="NCBI Taxonomy" id="5083"/>
    <lineage>
        <taxon>Eukaryota</taxon>
        <taxon>Fungi</taxon>
        <taxon>Dikarya</taxon>
        <taxon>Ascomycota</taxon>
        <taxon>Pezizomycotina</taxon>
        <taxon>Eurotiomycetes</taxon>
        <taxon>Eurotiomycetidae</taxon>
        <taxon>Eurotiales</taxon>
        <taxon>Aspergillaceae</taxon>
        <taxon>Penicillium</taxon>
    </lineage>
</organism>
<feature type="region of interest" description="Disordered" evidence="2">
    <location>
        <begin position="85"/>
        <end position="172"/>
    </location>
</feature>
<dbReference type="SUPFAM" id="SSF57850">
    <property type="entry name" value="RING/U-box"/>
    <property type="match status" value="1"/>
</dbReference>
<sequence length="765" mass="85136">MAADAPGLMDIASTLAQEDIPFKLRCAICNKLAVNAFRLPCCDQSICEPCQASLSDTCPVCAHTPVSPDVCKPNKALRTTLKAFLRTEEKKREKDRQASATSTPATPADTVSARPGQNGEDTAGGVSVEAPVTTEPQSENAGVEAPTDPVGQSAPEPFSTDAVEQSAPPEVAAEQIADGTDQAVECNDDAVNEELAPQDAPKSNSAAMTPNMGGFPMGWNGNGMNPYMAGMFNYPNTMGMPMGMDLMANQGMFGDYGMNMTGMGMNTGNFNGGMYGSLGWDAQNNMWQGQDKFNPNAFANGTGPPYGGAYGSNLYPDQSGYYGSGYGRGAFRGRGRGYGRGFGPTQGHYAANSGYAQSPMDVQGNQNQNPSTENAEGQVEGSNLQVPIDQVPNGGMGSTGYRHGRPEGPGVEGAPAAPRAMRQGLPNTSVLRFSGRASEDMRQTPLNASRETRSRSPAGRTSRAHSPSMHGTEDGRETQREAEVRRMDRVDELQSDARRTRSPSRESSRRSSRHRQHGSDREKDRNGSHRSHRSRRHHGRDSRSRSSSRNGHVRPSRRLHRIAGQAETSGRTKASSEDPEQRDLASRINSSYRPGNDRGSRREDDRMRGDRDTRRRDRDRDRERDRRPRERDTQRDSRRDGARDKDRPSERERDRDHPRDRNRDRKRSHRERSPSTNGIDHQTRHVKRRADEDRNRSHRNGSVQKAEPEKDPYTLEREKRNKERLEREQQHRNQAKSGRRRDSRQDRQDRVVAGRRINYKYEDEL</sequence>
<dbReference type="PROSITE" id="PS50089">
    <property type="entry name" value="ZF_RING_2"/>
    <property type="match status" value="1"/>
</dbReference>
<dbReference type="InterPro" id="IPR013083">
    <property type="entry name" value="Znf_RING/FYVE/PHD"/>
</dbReference>
<feature type="compositionally biased region" description="Low complexity" evidence="2">
    <location>
        <begin position="98"/>
        <end position="113"/>
    </location>
</feature>
<dbReference type="AlphaFoldDB" id="A0AAD6IMA4"/>
<proteinExistence type="predicted"/>
<accession>A0AAD6IMA4</accession>
<reference evidence="4" key="1">
    <citation type="journal article" date="2023" name="IMA Fungus">
        <title>Comparative genomic study of the Penicillium genus elucidates a diverse pangenome and 15 lateral gene transfer events.</title>
        <authorList>
            <person name="Petersen C."/>
            <person name="Sorensen T."/>
            <person name="Nielsen M.R."/>
            <person name="Sondergaard T.E."/>
            <person name="Sorensen J.L."/>
            <person name="Fitzpatrick D.A."/>
            <person name="Frisvad J.C."/>
            <person name="Nielsen K.L."/>
        </authorList>
    </citation>
    <scope>NUCLEOTIDE SEQUENCE</scope>
    <source>
        <strain evidence="4">IBT 15450</strain>
    </source>
</reference>
<feature type="compositionally biased region" description="Basic and acidic residues" evidence="2">
    <location>
        <begin position="517"/>
        <end position="527"/>
    </location>
</feature>
<keyword evidence="1" id="KW-0862">Zinc</keyword>
<evidence type="ECO:0000259" key="3">
    <source>
        <dbReference type="PROSITE" id="PS50089"/>
    </source>
</evidence>
<feature type="compositionally biased region" description="Basic and acidic residues" evidence="2">
    <location>
        <begin position="85"/>
        <end position="97"/>
    </location>
</feature>
<protein>
    <recommendedName>
        <fullName evidence="3">RING-type domain-containing protein</fullName>
    </recommendedName>
</protein>
<feature type="region of interest" description="Disordered" evidence="2">
    <location>
        <begin position="351"/>
        <end position="765"/>
    </location>
</feature>
<feature type="domain" description="RING-type" evidence="3">
    <location>
        <begin position="26"/>
        <end position="61"/>
    </location>
</feature>
<dbReference type="Gene3D" id="3.30.40.10">
    <property type="entry name" value="Zinc/RING finger domain, C3HC4 (zinc finger)"/>
    <property type="match status" value="1"/>
</dbReference>
<evidence type="ECO:0000313" key="4">
    <source>
        <dbReference type="EMBL" id="KAJ6052883.1"/>
    </source>
</evidence>